<dbReference type="EMBL" id="VHIZ01000052">
    <property type="protein sequence ID" value="TPV23196.1"/>
    <property type="molecule type" value="Genomic_DNA"/>
</dbReference>
<reference evidence="2 3" key="1">
    <citation type="submission" date="2019-06" db="EMBL/GenBank/DDBJ databases">
        <title>Taxogenomics and systematics of the genus Pantoea.</title>
        <authorList>
            <person name="Tambong J.T."/>
        </authorList>
    </citation>
    <scope>NUCLEOTIDE SEQUENCE [LARGE SCALE GENOMIC DNA]</scope>
    <source>
        <strain evidence="2 3">LMG 2558</strain>
    </source>
</reference>
<organism evidence="2 3">
    <name type="scientific">Pantoea anthophila</name>
    <dbReference type="NCBI Taxonomy" id="470931"/>
    <lineage>
        <taxon>Bacteria</taxon>
        <taxon>Pseudomonadati</taxon>
        <taxon>Pseudomonadota</taxon>
        <taxon>Gammaproteobacteria</taxon>
        <taxon>Enterobacterales</taxon>
        <taxon>Erwiniaceae</taxon>
        <taxon>Pantoea</taxon>
    </lineage>
</organism>
<sequence>MKQPSVLPLLLAFSGLFAALPARAACEIQLSDPRIDYGEMTRGELLGRPGNALTAVELRMGDPRESEITVICDRPTPLKLMFSGPAKNADSYLFGEQGRATLTLHDVTLDDRPVTIERAGTEAAAMTFSAGLPLQFRKEGQIASGSTLRAKVTIVTWLAADATRVSERKQWQLNGSFIVSDEG</sequence>
<dbReference type="RefSeq" id="WP_140924902.1">
    <property type="nucleotide sequence ID" value="NZ_CP122311.1"/>
</dbReference>
<evidence type="ECO:0000313" key="3">
    <source>
        <dbReference type="Proteomes" id="UP000316142"/>
    </source>
</evidence>
<accession>A0ABY2Z4J9</accession>
<name>A0ABY2Z4J9_9GAMM</name>
<keyword evidence="1" id="KW-0732">Signal</keyword>
<evidence type="ECO:0000256" key="1">
    <source>
        <dbReference type="SAM" id="SignalP"/>
    </source>
</evidence>
<keyword evidence="3" id="KW-1185">Reference proteome</keyword>
<gene>
    <name evidence="2" type="ORF">FJW00_15960</name>
</gene>
<dbReference type="Proteomes" id="UP000316142">
    <property type="component" value="Unassembled WGS sequence"/>
</dbReference>
<feature type="chain" id="PRO_5047350380" description="DUF1120 domain-containing protein" evidence="1">
    <location>
        <begin position="25"/>
        <end position="183"/>
    </location>
</feature>
<comment type="caution">
    <text evidence="2">The sequence shown here is derived from an EMBL/GenBank/DDBJ whole genome shotgun (WGS) entry which is preliminary data.</text>
</comment>
<evidence type="ECO:0000313" key="2">
    <source>
        <dbReference type="EMBL" id="TPV23196.1"/>
    </source>
</evidence>
<evidence type="ECO:0008006" key="4">
    <source>
        <dbReference type="Google" id="ProtNLM"/>
    </source>
</evidence>
<proteinExistence type="predicted"/>
<protein>
    <recommendedName>
        <fullName evidence="4">DUF1120 domain-containing protein</fullName>
    </recommendedName>
</protein>
<feature type="signal peptide" evidence="1">
    <location>
        <begin position="1"/>
        <end position="24"/>
    </location>
</feature>